<evidence type="ECO:0000256" key="1">
    <source>
        <dbReference type="SAM" id="MobiDB-lite"/>
    </source>
</evidence>
<comment type="caution">
    <text evidence="3">The sequence shown here is derived from an EMBL/GenBank/DDBJ whole genome shotgun (WGS) entry which is preliminary data.</text>
</comment>
<keyword evidence="4" id="KW-1185">Reference proteome</keyword>
<organism evidence="3 4">
    <name type="scientific">Chondromyces apiculatus DSM 436</name>
    <dbReference type="NCBI Taxonomy" id="1192034"/>
    <lineage>
        <taxon>Bacteria</taxon>
        <taxon>Pseudomonadati</taxon>
        <taxon>Myxococcota</taxon>
        <taxon>Polyangia</taxon>
        <taxon>Polyangiales</taxon>
        <taxon>Polyangiaceae</taxon>
        <taxon>Chondromyces</taxon>
    </lineage>
</organism>
<feature type="transmembrane region" description="Helical" evidence="2">
    <location>
        <begin position="70"/>
        <end position="94"/>
    </location>
</feature>
<dbReference type="AlphaFoldDB" id="A0A017THW4"/>
<feature type="compositionally biased region" description="Low complexity" evidence="1">
    <location>
        <begin position="36"/>
        <end position="45"/>
    </location>
</feature>
<keyword evidence="2" id="KW-1133">Transmembrane helix</keyword>
<name>A0A017THW4_9BACT</name>
<reference evidence="3 4" key="1">
    <citation type="submission" date="2013-05" db="EMBL/GenBank/DDBJ databases">
        <title>Genome assembly of Chondromyces apiculatus DSM 436.</title>
        <authorList>
            <person name="Sharma G."/>
            <person name="Khatri I."/>
            <person name="Kaur C."/>
            <person name="Mayilraj S."/>
            <person name="Subramanian S."/>
        </authorList>
    </citation>
    <scope>NUCLEOTIDE SEQUENCE [LARGE SCALE GENOMIC DNA]</scope>
    <source>
        <strain evidence="3 4">DSM 436</strain>
    </source>
</reference>
<protein>
    <submittedName>
        <fullName evidence="3">Uncharacterized protein</fullName>
    </submittedName>
</protein>
<keyword evidence="2" id="KW-0812">Transmembrane</keyword>
<gene>
    <name evidence="3" type="ORF">CAP_2705</name>
</gene>
<keyword evidence="2" id="KW-0472">Membrane</keyword>
<evidence type="ECO:0000256" key="2">
    <source>
        <dbReference type="SAM" id="Phobius"/>
    </source>
</evidence>
<evidence type="ECO:0000313" key="3">
    <source>
        <dbReference type="EMBL" id="EYF08844.1"/>
    </source>
</evidence>
<dbReference type="EMBL" id="ASRX01000002">
    <property type="protein sequence ID" value="EYF08844.1"/>
    <property type="molecule type" value="Genomic_DNA"/>
</dbReference>
<sequence>MVTAKQADQREDDEAPSSSPDEAASARKRPGPPAAPRRATTGPDPVIGAGVTLLGIFLMGIGGAGDMHYLFNAGTLVAVAGAVLFVLFVTLTALRQRPRSEATQDP</sequence>
<evidence type="ECO:0000313" key="4">
    <source>
        <dbReference type="Proteomes" id="UP000019678"/>
    </source>
</evidence>
<feature type="region of interest" description="Disordered" evidence="1">
    <location>
        <begin position="1"/>
        <end position="46"/>
    </location>
</feature>
<dbReference type="Proteomes" id="UP000019678">
    <property type="component" value="Unassembled WGS sequence"/>
</dbReference>
<feature type="transmembrane region" description="Helical" evidence="2">
    <location>
        <begin position="46"/>
        <end position="64"/>
    </location>
</feature>
<proteinExistence type="predicted"/>
<dbReference type="RefSeq" id="WP_044235086.1">
    <property type="nucleotide sequence ID" value="NZ_ASRX01000002.1"/>
</dbReference>
<accession>A0A017THW4</accession>